<feature type="region of interest" description="Disordered" evidence="2">
    <location>
        <begin position="365"/>
        <end position="407"/>
    </location>
</feature>
<evidence type="ECO:0000313" key="4">
    <source>
        <dbReference type="Proteomes" id="UP001151760"/>
    </source>
</evidence>
<reference evidence="3" key="2">
    <citation type="submission" date="2022-01" db="EMBL/GenBank/DDBJ databases">
        <authorList>
            <person name="Yamashiro T."/>
            <person name="Shiraishi A."/>
            <person name="Satake H."/>
            <person name="Nakayama K."/>
        </authorList>
    </citation>
    <scope>NUCLEOTIDE SEQUENCE</scope>
</reference>
<keyword evidence="1" id="KW-0175">Coiled coil</keyword>
<evidence type="ECO:0000256" key="1">
    <source>
        <dbReference type="SAM" id="Coils"/>
    </source>
</evidence>
<evidence type="ECO:0000256" key="2">
    <source>
        <dbReference type="SAM" id="MobiDB-lite"/>
    </source>
</evidence>
<name>A0ABQ4WF24_9ASTR</name>
<protein>
    <submittedName>
        <fullName evidence="3">Uncharacterized protein</fullName>
    </submittedName>
</protein>
<comment type="caution">
    <text evidence="3">The sequence shown here is derived from an EMBL/GenBank/DDBJ whole genome shotgun (WGS) entry which is preliminary data.</text>
</comment>
<feature type="coiled-coil region" evidence="1">
    <location>
        <begin position="198"/>
        <end position="323"/>
    </location>
</feature>
<feature type="compositionally biased region" description="Polar residues" evidence="2">
    <location>
        <begin position="458"/>
        <end position="469"/>
    </location>
</feature>
<accession>A0ABQ4WF24</accession>
<feature type="compositionally biased region" description="Polar residues" evidence="2">
    <location>
        <begin position="365"/>
        <end position="377"/>
    </location>
</feature>
<sequence length="496" mass="56412">MALGYQNPFYLKQAQRKHQCLYDGKVLLEKHDPPVVHDSEETLQLAQESRQKMKQLNKEIKPANYSKINHLSGVFVSKTAKSQEEVYLVNTSKMATVSKSISIPNEEFLDDTTLSVARKFLNEVKSTIVTLQRVVKHRMTLDTHNWSSSAHQEIHKILKEEIFPIINQVDSRLQNFEIQFLKEAAKFVRDFKSLAKEADESLAKHKTLELEIERLLRAVVSQDIMSIVQNPSVVDSSNLQTELDRTKDRLENSYNDMQQKIERLQAQLGDLKGKSTDTPCVSNTLDPLSQKLENENVELEFQVRNYEKEIAHLKTTYKNLFDSISVTRAQTKTIIDSLQHKLHDTIYENAKLRAQLFDKVSDQVDTTKGTSTNTKFANQKVDETNDLSKPVTSNSVPTPQESKSVKHDNVIAPGMFRINPLKPSREEKYVPNKVRASVRTTPITVSQPHVVTKKDVNSDSNGLSSTSRNMLDKRPLPRSNTKNVRVPSASSSCNKN</sequence>
<proteinExistence type="predicted"/>
<feature type="compositionally biased region" description="Polar residues" evidence="2">
    <location>
        <begin position="390"/>
        <end position="402"/>
    </location>
</feature>
<dbReference type="Gene3D" id="1.10.287.1490">
    <property type="match status" value="1"/>
</dbReference>
<organism evidence="3 4">
    <name type="scientific">Tanacetum coccineum</name>
    <dbReference type="NCBI Taxonomy" id="301880"/>
    <lineage>
        <taxon>Eukaryota</taxon>
        <taxon>Viridiplantae</taxon>
        <taxon>Streptophyta</taxon>
        <taxon>Embryophyta</taxon>
        <taxon>Tracheophyta</taxon>
        <taxon>Spermatophyta</taxon>
        <taxon>Magnoliopsida</taxon>
        <taxon>eudicotyledons</taxon>
        <taxon>Gunneridae</taxon>
        <taxon>Pentapetalae</taxon>
        <taxon>asterids</taxon>
        <taxon>campanulids</taxon>
        <taxon>Asterales</taxon>
        <taxon>Asteraceae</taxon>
        <taxon>Asteroideae</taxon>
        <taxon>Anthemideae</taxon>
        <taxon>Anthemidinae</taxon>
        <taxon>Tanacetum</taxon>
    </lineage>
</organism>
<reference evidence="3" key="1">
    <citation type="journal article" date="2022" name="Int. J. Mol. Sci.">
        <title>Draft Genome of Tanacetum Coccineum: Genomic Comparison of Closely Related Tanacetum-Family Plants.</title>
        <authorList>
            <person name="Yamashiro T."/>
            <person name="Shiraishi A."/>
            <person name="Nakayama K."/>
            <person name="Satake H."/>
        </authorList>
    </citation>
    <scope>NUCLEOTIDE SEQUENCE</scope>
</reference>
<dbReference type="EMBL" id="BQNB010008588">
    <property type="protein sequence ID" value="GJS51476.1"/>
    <property type="molecule type" value="Genomic_DNA"/>
</dbReference>
<feature type="compositionally biased region" description="Polar residues" evidence="2">
    <location>
        <begin position="478"/>
        <end position="496"/>
    </location>
</feature>
<keyword evidence="4" id="KW-1185">Reference proteome</keyword>
<feature type="region of interest" description="Disordered" evidence="2">
    <location>
        <begin position="446"/>
        <end position="496"/>
    </location>
</feature>
<dbReference type="Proteomes" id="UP001151760">
    <property type="component" value="Unassembled WGS sequence"/>
</dbReference>
<evidence type="ECO:0000313" key="3">
    <source>
        <dbReference type="EMBL" id="GJS51476.1"/>
    </source>
</evidence>
<gene>
    <name evidence="3" type="ORF">Tco_0624838</name>
</gene>